<evidence type="ECO:0000313" key="1">
    <source>
        <dbReference type="EMBL" id="AXA36645.1"/>
    </source>
</evidence>
<dbReference type="PANTHER" id="PTHR30087:SF1">
    <property type="entry name" value="HYPOTHETICAL CYTOSOLIC PROTEIN"/>
    <property type="match status" value="1"/>
</dbReference>
<protein>
    <submittedName>
        <fullName evidence="1">Purine nucleoside phosphorylase</fullName>
    </submittedName>
</protein>
<organism evidence="1 2">
    <name type="scientific">Sumerlaea chitinivorans</name>
    <dbReference type="NCBI Taxonomy" id="2250252"/>
    <lineage>
        <taxon>Bacteria</taxon>
        <taxon>Candidatus Sumerlaeota</taxon>
        <taxon>Candidatus Sumerlaeia</taxon>
        <taxon>Candidatus Sumerlaeales</taxon>
        <taxon>Candidatus Sumerlaeaceae</taxon>
        <taxon>Candidatus Sumerlaea</taxon>
    </lineage>
</organism>
<dbReference type="AlphaFoldDB" id="A0A2Z4Y891"/>
<dbReference type="InterPro" id="IPR007553">
    <property type="entry name" value="2-thiour_desulf"/>
</dbReference>
<dbReference type="KEGG" id="schv:BRCON_1868"/>
<dbReference type="PANTHER" id="PTHR30087">
    <property type="entry name" value="INNER MEMBRANE PROTEIN"/>
    <property type="match status" value="1"/>
</dbReference>
<accession>A0A2Z4Y891</accession>
<sequence>MVKLVSACLLGCEVTWRGGHNLREELLRLAAAGELIPICPEQLGGLPTPRSPAEIVGGDGHAVLEGRARVLTQKGQDVTENYLRGAREVLRLASTVQAELVILKERSPSCGVHWIYDGTFTGRIVAGCGVTSALLQREGFAVVSDEEFLAKLSESP</sequence>
<gene>
    <name evidence="1" type="ORF">BRCON_1868</name>
</gene>
<reference evidence="1 2" key="1">
    <citation type="submission" date="2018-05" db="EMBL/GenBank/DDBJ databases">
        <title>A metagenomic window into the 2 km-deep terrestrial subsurface aquifer revealed taxonomically and functionally diverse microbial community comprising novel uncultured bacterial lineages.</title>
        <authorList>
            <person name="Kadnikov V.V."/>
            <person name="Mardanov A.V."/>
            <person name="Beletsky A.V."/>
            <person name="Banks D."/>
            <person name="Pimenov N.V."/>
            <person name="Frank Y.A."/>
            <person name="Karnachuk O.V."/>
            <person name="Ravin N.V."/>
        </authorList>
    </citation>
    <scope>NUCLEOTIDE SEQUENCE [LARGE SCALE GENOMIC DNA]</scope>
    <source>
        <strain evidence="1">BY</strain>
    </source>
</reference>
<dbReference type="Proteomes" id="UP000262583">
    <property type="component" value="Chromosome"/>
</dbReference>
<proteinExistence type="predicted"/>
<dbReference type="Pfam" id="PF04463">
    <property type="entry name" value="2-thiour_desulf"/>
    <property type="match status" value="1"/>
</dbReference>
<dbReference type="EMBL" id="CP030759">
    <property type="protein sequence ID" value="AXA36645.1"/>
    <property type="molecule type" value="Genomic_DNA"/>
</dbReference>
<evidence type="ECO:0000313" key="2">
    <source>
        <dbReference type="Proteomes" id="UP000262583"/>
    </source>
</evidence>
<name>A0A2Z4Y891_SUMC1</name>